<keyword evidence="1" id="KW-0812">Transmembrane</keyword>
<dbReference type="RefSeq" id="WP_101173342.1">
    <property type="nucleotide sequence ID" value="NZ_JAKRKB010000006.1"/>
</dbReference>
<comment type="caution">
    <text evidence="2">The sequence shown here is derived from an EMBL/GenBank/DDBJ whole genome shotgun (WGS) entry which is preliminary data.</text>
</comment>
<dbReference type="PANTHER" id="PTHR38457">
    <property type="entry name" value="REGULATOR ABRB-RELATED"/>
    <property type="match status" value="1"/>
</dbReference>
<sequence>MVSLPDRSTARAWAAVAPLSVAAGALLSHWRVPAAWIVAAIAVSGAVALGRGRELRVNTHYYRFGRGIIGIMAGLPLVGVTPGALAPFLLPGLLFSVLTLGLGVAVGLLLARSQSEVSRETGVLAMLPGGASTMPIMARDLGADYRFVALTQYLRLLVVSVTLPLVAHLFTPPDAASAVGTVGAMGAAQEGYHFHLGATALILAVALGGDAVGRLLRLPASGVLGPLLLTVACGLVLPPEWSLEPPPVFAVMAFLSIGWICGGGLSLPALRLFARQLPATVAFILGLMALCAGAGWVLARWVRASGLEGYLATTPGALETVLAISHEGGAGAVVVAMQMIRLIAVFALAGWLPRALRAWDRWRG</sequence>
<dbReference type="InterPro" id="IPR007820">
    <property type="entry name" value="AbrB_fam"/>
</dbReference>
<dbReference type="InterPro" id="IPR017516">
    <property type="entry name" value="AbrB_dup"/>
</dbReference>
<dbReference type="GO" id="GO:0004497">
    <property type="term" value="F:monooxygenase activity"/>
    <property type="evidence" value="ECO:0007669"/>
    <property type="project" value="UniProtKB-KW"/>
</dbReference>
<dbReference type="AlphaFoldDB" id="A0A2N0X8K3"/>
<gene>
    <name evidence="2" type="ORF">CXB45_04225</name>
</gene>
<organism evidence="2 3">
    <name type="scientific">Corynebacterium mastitidis</name>
    <dbReference type="NCBI Taxonomy" id="161890"/>
    <lineage>
        <taxon>Bacteria</taxon>
        <taxon>Bacillati</taxon>
        <taxon>Actinomycetota</taxon>
        <taxon>Actinomycetes</taxon>
        <taxon>Mycobacteriales</taxon>
        <taxon>Corynebacteriaceae</taxon>
        <taxon>Corynebacterium</taxon>
    </lineage>
</organism>
<keyword evidence="1" id="KW-0472">Membrane</keyword>
<feature type="transmembrane region" description="Helical" evidence="1">
    <location>
        <begin position="215"/>
        <end position="237"/>
    </location>
</feature>
<feature type="transmembrane region" description="Helical" evidence="1">
    <location>
        <begin position="191"/>
        <end position="208"/>
    </location>
</feature>
<keyword evidence="2" id="KW-0503">Monooxygenase</keyword>
<keyword evidence="1" id="KW-1133">Transmembrane helix</keyword>
<dbReference type="PIRSF" id="PIRSF038991">
    <property type="entry name" value="Protein_AbrB"/>
    <property type="match status" value="1"/>
</dbReference>
<reference evidence="2 3" key="1">
    <citation type="submission" date="2017-12" db="EMBL/GenBank/DDBJ databases">
        <title>Corynebacterium mastitidis 16-1433 Genome.</title>
        <authorList>
            <person name="Gulvik C.A."/>
        </authorList>
    </citation>
    <scope>NUCLEOTIDE SEQUENCE [LARGE SCALE GENOMIC DNA]</scope>
    <source>
        <strain evidence="2 3">16-1433</strain>
    </source>
</reference>
<dbReference type="PANTHER" id="PTHR38457:SF1">
    <property type="entry name" value="REGULATOR ABRB-RELATED"/>
    <property type="match status" value="1"/>
</dbReference>
<dbReference type="Proteomes" id="UP000233249">
    <property type="component" value="Unassembled WGS sequence"/>
</dbReference>
<feature type="transmembrane region" description="Helical" evidence="1">
    <location>
        <begin position="153"/>
        <end position="171"/>
    </location>
</feature>
<dbReference type="OrthoDB" id="5188485at2"/>
<dbReference type="STRING" id="1121365.GCA_000375365_00940"/>
<proteinExistence type="predicted"/>
<evidence type="ECO:0000313" key="2">
    <source>
        <dbReference type="EMBL" id="PKF69042.1"/>
    </source>
</evidence>
<name>A0A2N0X8K3_9CORY</name>
<protein>
    <submittedName>
        <fullName evidence="2">Ammonia monooxygenase</fullName>
    </submittedName>
</protein>
<dbReference type="Pfam" id="PF05145">
    <property type="entry name" value="AbrB"/>
    <property type="match status" value="1"/>
</dbReference>
<feature type="transmembrane region" description="Helical" evidence="1">
    <location>
        <begin position="277"/>
        <end position="299"/>
    </location>
</feature>
<accession>A0A2N0X8K3</accession>
<feature type="transmembrane region" description="Helical" evidence="1">
    <location>
        <begin position="330"/>
        <end position="352"/>
    </location>
</feature>
<feature type="transmembrane region" description="Helical" evidence="1">
    <location>
        <begin position="92"/>
        <end position="111"/>
    </location>
</feature>
<dbReference type="NCBIfam" id="TIGR03082">
    <property type="entry name" value="Gneg_AbrB_dup"/>
    <property type="match status" value="2"/>
</dbReference>
<feature type="transmembrane region" description="Helical" evidence="1">
    <location>
        <begin position="64"/>
        <end position="86"/>
    </location>
</feature>
<dbReference type="EMBL" id="PJAF01000008">
    <property type="protein sequence ID" value="PKF69042.1"/>
    <property type="molecule type" value="Genomic_DNA"/>
</dbReference>
<dbReference type="GO" id="GO:0010468">
    <property type="term" value="P:regulation of gene expression"/>
    <property type="evidence" value="ECO:0007669"/>
    <property type="project" value="InterPro"/>
</dbReference>
<dbReference type="GO" id="GO:0016020">
    <property type="term" value="C:membrane"/>
    <property type="evidence" value="ECO:0007669"/>
    <property type="project" value="InterPro"/>
</dbReference>
<feature type="transmembrane region" description="Helical" evidence="1">
    <location>
        <begin position="249"/>
        <end position="270"/>
    </location>
</feature>
<evidence type="ECO:0000313" key="3">
    <source>
        <dbReference type="Proteomes" id="UP000233249"/>
    </source>
</evidence>
<keyword evidence="2" id="KW-0560">Oxidoreductase</keyword>
<evidence type="ECO:0000256" key="1">
    <source>
        <dbReference type="SAM" id="Phobius"/>
    </source>
</evidence>
<feature type="transmembrane region" description="Helical" evidence="1">
    <location>
        <begin position="34"/>
        <end position="52"/>
    </location>
</feature>